<evidence type="ECO:0008006" key="2">
    <source>
        <dbReference type="Google" id="ProtNLM"/>
    </source>
</evidence>
<name>A0A3B0YA12_9ZZZZ</name>
<sequence>MKASVQSNNKRTIHILLMSLLGFLLVACGKNATQEGLASVAFKYLKYNDYDSYAKYIMTDKDALSFLDTLEHSGQFRAYNLKKKAHFRKIKKSLTQRMEKQKKVLEKNFYAVFDQGVRKGITWSRAKFVETRISKQENVFDLQGLKQQNIYIVFSHKKKHYTLRLKNNIKSNRGWVIVDGLNWVETLPTQQ</sequence>
<dbReference type="EMBL" id="UOFL01000035">
    <property type="protein sequence ID" value="VAW72142.1"/>
    <property type="molecule type" value="Genomic_DNA"/>
</dbReference>
<reference evidence="1" key="1">
    <citation type="submission" date="2018-06" db="EMBL/GenBank/DDBJ databases">
        <authorList>
            <person name="Zhirakovskaya E."/>
        </authorList>
    </citation>
    <scope>NUCLEOTIDE SEQUENCE</scope>
</reference>
<gene>
    <name evidence="1" type="ORF">MNBD_GAMMA12-2034</name>
</gene>
<dbReference type="PROSITE" id="PS51257">
    <property type="entry name" value="PROKAR_LIPOPROTEIN"/>
    <property type="match status" value="1"/>
</dbReference>
<accession>A0A3B0YA12</accession>
<dbReference type="AlphaFoldDB" id="A0A3B0YA12"/>
<protein>
    <recommendedName>
        <fullName evidence="2">Lipoprotein</fullName>
    </recommendedName>
</protein>
<organism evidence="1">
    <name type="scientific">hydrothermal vent metagenome</name>
    <dbReference type="NCBI Taxonomy" id="652676"/>
    <lineage>
        <taxon>unclassified sequences</taxon>
        <taxon>metagenomes</taxon>
        <taxon>ecological metagenomes</taxon>
    </lineage>
</organism>
<evidence type="ECO:0000313" key="1">
    <source>
        <dbReference type="EMBL" id="VAW72142.1"/>
    </source>
</evidence>
<proteinExistence type="predicted"/>